<dbReference type="EMBL" id="LUGG01000043">
    <property type="protein sequence ID" value="OBZ65561.1"/>
    <property type="molecule type" value="Genomic_DNA"/>
</dbReference>
<evidence type="ECO:0000313" key="2">
    <source>
        <dbReference type="Proteomes" id="UP000092993"/>
    </source>
</evidence>
<gene>
    <name evidence="1" type="ORF">A0H81_14408</name>
</gene>
<organism evidence="1 2">
    <name type="scientific">Grifola frondosa</name>
    <name type="common">Maitake</name>
    <name type="synonym">Polyporus frondosus</name>
    <dbReference type="NCBI Taxonomy" id="5627"/>
    <lineage>
        <taxon>Eukaryota</taxon>
        <taxon>Fungi</taxon>
        <taxon>Dikarya</taxon>
        <taxon>Basidiomycota</taxon>
        <taxon>Agaricomycotina</taxon>
        <taxon>Agaricomycetes</taxon>
        <taxon>Polyporales</taxon>
        <taxon>Grifolaceae</taxon>
        <taxon>Grifola</taxon>
    </lineage>
</organism>
<evidence type="ECO:0000313" key="1">
    <source>
        <dbReference type="EMBL" id="OBZ65561.1"/>
    </source>
</evidence>
<protein>
    <submittedName>
        <fullName evidence="1">Uncharacterized protein</fullName>
    </submittedName>
</protein>
<keyword evidence="2" id="KW-1185">Reference proteome</keyword>
<dbReference type="Proteomes" id="UP000092993">
    <property type="component" value="Unassembled WGS sequence"/>
</dbReference>
<comment type="caution">
    <text evidence="1">The sequence shown here is derived from an EMBL/GenBank/DDBJ whole genome shotgun (WGS) entry which is preliminary data.</text>
</comment>
<sequence length="106" mass="12260">MRDRGERIREPVAFDGERLHELAELRLIQVRERELLQSGRDEEGRHATNIVPRKLQIAQPAAKSETGERWGPCEHIAKLLVYEPGNRYGVKTDGRKCKSTTLKNIW</sequence>
<proteinExistence type="predicted"/>
<dbReference type="AlphaFoldDB" id="A0A1C7LLD6"/>
<reference evidence="1 2" key="1">
    <citation type="submission" date="2016-03" db="EMBL/GenBank/DDBJ databases">
        <title>Whole genome sequencing of Grifola frondosa 9006-11.</title>
        <authorList>
            <person name="Min B."/>
            <person name="Park H."/>
            <person name="Kim J.-G."/>
            <person name="Cho H."/>
            <person name="Oh Y.-L."/>
            <person name="Kong W.-S."/>
            <person name="Choi I.-G."/>
        </authorList>
    </citation>
    <scope>NUCLEOTIDE SEQUENCE [LARGE SCALE GENOMIC DNA]</scope>
    <source>
        <strain evidence="1 2">9006-11</strain>
    </source>
</reference>
<accession>A0A1C7LLD6</accession>
<name>A0A1C7LLD6_GRIFR</name>